<sequence>MAGRSGAEEAIKDEIALLSEKLREIALNEEKPFVRTPQNLRNLLHTLIHLHSLLPNANGSPLYTLPPSLSSTLATLSSHPVLSQIPSIQEIITSIQRLRFFPKTGSALAFAQRRTAKIVSKADEWVVFTPMEGEMGETGVQGQGQEEDIVKRWQSDRFPERTGEQEGEGEESMESRVARIRARVAELIGDVETPTMTTKEDNEAKAMWNVLGYTITETGNEELDKDILAIHKQRMEDILGEQIRGKAGSQGKEM</sequence>
<reference evidence="1 2" key="1">
    <citation type="submission" date="2016-04" db="EMBL/GenBank/DDBJ databases">
        <title>A degradative enzymes factory behind the ericoid mycorrhizal symbiosis.</title>
        <authorList>
            <consortium name="DOE Joint Genome Institute"/>
            <person name="Martino E."/>
            <person name="Morin E."/>
            <person name="Grelet G."/>
            <person name="Kuo A."/>
            <person name="Kohler A."/>
            <person name="Daghino S."/>
            <person name="Barry K."/>
            <person name="Choi C."/>
            <person name="Cichocki N."/>
            <person name="Clum A."/>
            <person name="Copeland A."/>
            <person name="Hainaut M."/>
            <person name="Haridas S."/>
            <person name="Labutti K."/>
            <person name="Lindquist E."/>
            <person name="Lipzen A."/>
            <person name="Khouja H.-R."/>
            <person name="Murat C."/>
            <person name="Ohm R."/>
            <person name="Olson A."/>
            <person name="Spatafora J."/>
            <person name="Veneault-Fourrey C."/>
            <person name="Henrissat B."/>
            <person name="Grigoriev I."/>
            <person name="Martin F."/>
            <person name="Perotto S."/>
        </authorList>
    </citation>
    <scope>NUCLEOTIDE SEQUENCE [LARGE SCALE GENOMIC DNA]</scope>
    <source>
        <strain evidence="1 2">E</strain>
    </source>
</reference>
<keyword evidence="2" id="KW-1185">Reference proteome</keyword>
<dbReference type="Proteomes" id="UP000235371">
    <property type="component" value="Unassembled WGS sequence"/>
</dbReference>
<evidence type="ECO:0000313" key="2">
    <source>
        <dbReference type="Proteomes" id="UP000235371"/>
    </source>
</evidence>
<evidence type="ECO:0000313" key="1">
    <source>
        <dbReference type="EMBL" id="PMD60077.1"/>
    </source>
</evidence>
<dbReference type="AlphaFoldDB" id="A0A2J6TAL3"/>
<accession>A0A2J6TAL3</accession>
<dbReference type="OrthoDB" id="5407351at2759"/>
<organism evidence="1 2">
    <name type="scientific">Hyaloscypha bicolor E</name>
    <dbReference type="NCBI Taxonomy" id="1095630"/>
    <lineage>
        <taxon>Eukaryota</taxon>
        <taxon>Fungi</taxon>
        <taxon>Dikarya</taxon>
        <taxon>Ascomycota</taxon>
        <taxon>Pezizomycotina</taxon>
        <taxon>Leotiomycetes</taxon>
        <taxon>Helotiales</taxon>
        <taxon>Hyaloscyphaceae</taxon>
        <taxon>Hyaloscypha</taxon>
        <taxon>Hyaloscypha bicolor</taxon>
    </lineage>
</organism>
<protein>
    <submittedName>
        <fullName evidence="1">Uncharacterized protein</fullName>
    </submittedName>
</protein>
<proteinExistence type="predicted"/>
<name>A0A2J6TAL3_9HELO</name>
<gene>
    <name evidence="1" type="ORF">K444DRAFT_395891</name>
</gene>
<dbReference type="RefSeq" id="XP_024736981.1">
    <property type="nucleotide sequence ID" value="XM_024872487.1"/>
</dbReference>
<dbReference type="GeneID" id="36580567"/>
<dbReference type="EMBL" id="KZ613791">
    <property type="protein sequence ID" value="PMD60077.1"/>
    <property type="molecule type" value="Genomic_DNA"/>
</dbReference>